<dbReference type="GO" id="GO:0000786">
    <property type="term" value="C:nucleosome"/>
    <property type="evidence" value="ECO:0007669"/>
    <property type="project" value="UniProtKB-KW"/>
</dbReference>
<dbReference type="CDD" id="cd22911">
    <property type="entry name" value="HFD_H3"/>
    <property type="match status" value="1"/>
</dbReference>
<evidence type="ECO:0000256" key="4">
    <source>
        <dbReference type="ARBA" id="ARBA00023269"/>
    </source>
</evidence>
<organism evidence="8">
    <name type="scientific">Laccaria bicolor (strain S238N-H82 / ATCC MYA-4686)</name>
    <name type="common">Bicoloured deceiver</name>
    <name type="synonym">Laccaria laccata var. bicolor</name>
    <dbReference type="NCBI Taxonomy" id="486041"/>
    <lineage>
        <taxon>Eukaryota</taxon>
        <taxon>Fungi</taxon>
        <taxon>Dikarya</taxon>
        <taxon>Basidiomycota</taxon>
        <taxon>Agaricomycotina</taxon>
        <taxon>Agaricomycetes</taxon>
        <taxon>Agaricomycetidae</taxon>
        <taxon>Agaricales</taxon>
        <taxon>Agaricineae</taxon>
        <taxon>Hydnangiaceae</taxon>
        <taxon>Laccaria</taxon>
    </lineage>
</organism>
<dbReference type="Gene3D" id="1.10.20.10">
    <property type="entry name" value="Histone, subunit A"/>
    <property type="match status" value="1"/>
</dbReference>
<keyword evidence="8" id="KW-1185">Reference proteome</keyword>
<dbReference type="InterPro" id="IPR009072">
    <property type="entry name" value="Histone-fold"/>
</dbReference>
<reference evidence="7 8" key="1">
    <citation type="journal article" date="2008" name="Nature">
        <title>The genome of Laccaria bicolor provides insights into mycorrhizal symbiosis.</title>
        <authorList>
            <person name="Martin F."/>
            <person name="Aerts A."/>
            <person name="Ahren D."/>
            <person name="Brun A."/>
            <person name="Danchin E.G.J."/>
            <person name="Duchaussoy F."/>
            <person name="Gibon J."/>
            <person name="Kohler A."/>
            <person name="Lindquist E."/>
            <person name="Pereda V."/>
            <person name="Salamov A."/>
            <person name="Shapiro H.J."/>
            <person name="Wuyts J."/>
            <person name="Blaudez D."/>
            <person name="Buee M."/>
            <person name="Brokstein P."/>
            <person name="Canbaeck B."/>
            <person name="Cohen D."/>
            <person name="Courty P.E."/>
            <person name="Coutinho P.M."/>
            <person name="Delaruelle C."/>
            <person name="Detter J.C."/>
            <person name="Deveau A."/>
            <person name="DiFazio S."/>
            <person name="Duplessis S."/>
            <person name="Fraissinet-Tachet L."/>
            <person name="Lucic E."/>
            <person name="Frey-Klett P."/>
            <person name="Fourrey C."/>
            <person name="Feussner I."/>
            <person name="Gay G."/>
            <person name="Grimwood J."/>
            <person name="Hoegger P.J."/>
            <person name="Jain P."/>
            <person name="Kilaru S."/>
            <person name="Labbe J."/>
            <person name="Lin Y.C."/>
            <person name="Legue V."/>
            <person name="Le Tacon F."/>
            <person name="Marmeisse R."/>
            <person name="Melayah D."/>
            <person name="Montanini B."/>
            <person name="Muratet M."/>
            <person name="Nehls U."/>
            <person name="Niculita-Hirzel H."/>
            <person name="Oudot-Le Secq M.P."/>
            <person name="Peter M."/>
            <person name="Quesneville H."/>
            <person name="Rajashekar B."/>
            <person name="Reich M."/>
            <person name="Rouhier N."/>
            <person name="Schmutz J."/>
            <person name="Yin T."/>
            <person name="Chalot M."/>
            <person name="Henrissat B."/>
            <person name="Kuees U."/>
            <person name="Lucas S."/>
            <person name="Van de Peer Y."/>
            <person name="Podila G.K."/>
            <person name="Polle A."/>
            <person name="Pukkila P.J."/>
            <person name="Richardson P.M."/>
            <person name="Rouze P."/>
            <person name="Sanders I.R."/>
            <person name="Stajich J.E."/>
            <person name="Tunlid A."/>
            <person name="Tuskan G."/>
            <person name="Grigoriev I.V."/>
        </authorList>
    </citation>
    <scope>NUCLEOTIDE SEQUENCE [LARGE SCALE GENOMIC DNA]</scope>
    <source>
        <strain evidence="8">S238N-H82 / ATCC MYA-4686</strain>
    </source>
</reference>
<proteinExistence type="inferred from homology"/>
<dbReference type="InParanoid" id="B0D714"/>
<dbReference type="GeneID" id="6075397"/>
<dbReference type="InterPro" id="IPR007125">
    <property type="entry name" value="H2A/H2B/H3"/>
</dbReference>
<dbReference type="GO" id="GO:0046982">
    <property type="term" value="F:protein heterodimerization activity"/>
    <property type="evidence" value="ECO:0007669"/>
    <property type="project" value="InterPro"/>
</dbReference>
<feature type="domain" description="Core Histone H2A/H2B/H3" evidence="6">
    <location>
        <begin position="47"/>
        <end position="133"/>
    </location>
</feature>
<evidence type="ECO:0000313" key="7">
    <source>
        <dbReference type="EMBL" id="EDR09318.1"/>
    </source>
</evidence>
<comment type="subcellular location">
    <subcellularLocation>
        <location evidence="1">Chromosome</location>
    </subcellularLocation>
</comment>
<keyword evidence="4" id="KW-0238">DNA-binding</keyword>
<dbReference type="PRINTS" id="PR00622">
    <property type="entry name" value="HISTONEH3"/>
</dbReference>
<dbReference type="RefSeq" id="XP_001879667.1">
    <property type="nucleotide sequence ID" value="XM_001879632.1"/>
</dbReference>
<keyword evidence="3" id="KW-0158">Chromosome</keyword>
<evidence type="ECO:0000256" key="2">
    <source>
        <dbReference type="ARBA" id="ARBA00010343"/>
    </source>
</evidence>
<dbReference type="SUPFAM" id="SSF47113">
    <property type="entry name" value="Histone-fold"/>
    <property type="match status" value="1"/>
</dbReference>
<dbReference type="InterPro" id="IPR000164">
    <property type="entry name" value="Histone_H3/CENP-A"/>
</dbReference>
<accession>B0D714</accession>
<dbReference type="Pfam" id="PF00125">
    <property type="entry name" value="Histone"/>
    <property type="match status" value="1"/>
</dbReference>
<dbReference type="SMART" id="SM00428">
    <property type="entry name" value="H3"/>
    <property type="match status" value="1"/>
</dbReference>
<dbReference type="STRING" id="486041.B0D714"/>
<dbReference type="OrthoDB" id="428318at2759"/>
<dbReference type="AlphaFoldDB" id="B0D714"/>
<comment type="similarity">
    <text evidence="2">Belongs to the histone H3 family.</text>
</comment>
<dbReference type="PANTHER" id="PTHR11426">
    <property type="entry name" value="HISTONE H3"/>
    <property type="match status" value="1"/>
</dbReference>
<dbReference type="Proteomes" id="UP000001194">
    <property type="component" value="Unassembled WGS sequence"/>
</dbReference>
<evidence type="ECO:0000259" key="6">
    <source>
        <dbReference type="Pfam" id="PF00125"/>
    </source>
</evidence>
<evidence type="ECO:0000256" key="3">
    <source>
        <dbReference type="ARBA" id="ARBA00022454"/>
    </source>
</evidence>
<sequence length="138" mass="16095">MARTKMVAHKSTGGKRSIHPLRNLPTNSKSKLFHHSLPVNTHRFRRGEVALREIRRYTSSTARGLLIRELPFQRLGDFRFQSATLEALQESSKAYLVQLFEDTSKWYSTMRLCAVHAKRVTVMPRDLMLVRRLRECRG</sequence>
<keyword evidence="4" id="KW-0544">Nucleosome core</keyword>
<protein>
    <submittedName>
        <fullName evidence="7">Predicted protein</fullName>
    </submittedName>
</protein>
<dbReference type="HOGENOM" id="CLU_078295_4_0_1"/>
<dbReference type="GO" id="GO:0030527">
    <property type="term" value="F:structural constituent of chromatin"/>
    <property type="evidence" value="ECO:0007669"/>
    <property type="project" value="InterPro"/>
</dbReference>
<dbReference type="GO" id="GO:0003677">
    <property type="term" value="F:DNA binding"/>
    <property type="evidence" value="ECO:0007669"/>
    <property type="project" value="InterPro"/>
</dbReference>
<evidence type="ECO:0000256" key="5">
    <source>
        <dbReference type="SAM" id="MobiDB-lite"/>
    </source>
</evidence>
<dbReference type="KEGG" id="lbc:LACBIDRAFT_248844"/>
<dbReference type="EMBL" id="DS547099">
    <property type="protein sequence ID" value="EDR09318.1"/>
    <property type="molecule type" value="Genomic_DNA"/>
</dbReference>
<evidence type="ECO:0000256" key="1">
    <source>
        <dbReference type="ARBA" id="ARBA00004286"/>
    </source>
</evidence>
<evidence type="ECO:0000313" key="8">
    <source>
        <dbReference type="Proteomes" id="UP000001194"/>
    </source>
</evidence>
<name>B0D714_LACBS</name>
<gene>
    <name evidence="7" type="ORF">LACBIDRAFT_248844</name>
</gene>
<feature type="compositionally biased region" description="Basic residues" evidence="5">
    <location>
        <begin position="1"/>
        <end position="19"/>
    </location>
</feature>
<feature type="region of interest" description="Disordered" evidence="5">
    <location>
        <begin position="1"/>
        <end position="25"/>
    </location>
</feature>